<comment type="subcellular location">
    <subcellularLocation>
        <location evidence="1">Membrane</location>
        <topology evidence="1">Multi-pass membrane protein</topology>
    </subcellularLocation>
</comment>
<dbReference type="PROSITE" id="PS50850">
    <property type="entry name" value="MFS"/>
    <property type="match status" value="1"/>
</dbReference>
<dbReference type="AlphaFoldDB" id="A0AAJ4ZAD5"/>
<feature type="transmembrane region" description="Helical" evidence="7">
    <location>
        <begin position="401"/>
        <end position="423"/>
    </location>
</feature>
<comment type="similarity">
    <text evidence="2">Belongs to the major facilitator superfamily. Sugar transporter (TC 2.A.1.1) family.</text>
</comment>
<dbReference type="PANTHER" id="PTHR23511">
    <property type="entry name" value="SYNAPTIC VESICLE GLYCOPROTEIN 2"/>
    <property type="match status" value="1"/>
</dbReference>
<feature type="transmembrane region" description="Helical" evidence="7">
    <location>
        <begin position="251"/>
        <end position="273"/>
    </location>
</feature>
<feature type="transmembrane region" description="Helical" evidence="7">
    <location>
        <begin position="109"/>
        <end position="131"/>
    </location>
</feature>
<evidence type="ECO:0000256" key="3">
    <source>
        <dbReference type="ARBA" id="ARBA00022448"/>
    </source>
</evidence>
<dbReference type="Gene3D" id="1.20.1250.20">
    <property type="entry name" value="MFS general substrate transporter like domains"/>
    <property type="match status" value="1"/>
</dbReference>
<dbReference type="InterPro" id="IPR036259">
    <property type="entry name" value="MFS_trans_sf"/>
</dbReference>
<evidence type="ECO:0000313" key="10">
    <source>
        <dbReference type="Proteomes" id="UP000254589"/>
    </source>
</evidence>
<keyword evidence="6 7" id="KW-0472">Membrane</keyword>
<feature type="transmembrane region" description="Helical" evidence="7">
    <location>
        <begin position="340"/>
        <end position="360"/>
    </location>
</feature>
<evidence type="ECO:0000256" key="2">
    <source>
        <dbReference type="ARBA" id="ARBA00010992"/>
    </source>
</evidence>
<dbReference type="PROSITE" id="PS00217">
    <property type="entry name" value="SUGAR_TRANSPORT_2"/>
    <property type="match status" value="1"/>
</dbReference>
<reference evidence="9 10" key="1">
    <citation type="submission" date="2018-06" db="EMBL/GenBank/DDBJ databases">
        <authorList>
            <consortium name="Pathogen Informatics"/>
            <person name="Doyle S."/>
        </authorList>
    </citation>
    <scope>NUCLEOTIDE SEQUENCE [LARGE SCALE GENOMIC DNA]</scope>
    <source>
        <strain evidence="9 10">NCTC13159</strain>
    </source>
</reference>
<dbReference type="PANTHER" id="PTHR23511:SF34">
    <property type="entry name" value="SYNAPTIC VESICLE GLYCOPROTEIN 2"/>
    <property type="match status" value="1"/>
</dbReference>
<accession>A0AAJ4ZAD5</accession>
<proteinExistence type="inferred from homology"/>
<feature type="transmembrane region" description="Helical" evidence="7">
    <location>
        <begin position="313"/>
        <end position="334"/>
    </location>
</feature>
<evidence type="ECO:0000256" key="6">
    <source>
        <dbReference type="ARBA" id="ARBA00023136"/>
    </source>
</evidence>
<protein>
    <submittedName>
        <fullName evidence="9">Inner membrane metabolite transport protein ygcS</fullName>
    </submittedName>
</protein>
<keyword evidence="5 7" id="KW-1133">Transmembrane helix</keyword>
<evidence type="ECO:0000256" key="7">
    <source>
        <dbReference type="SAM" id="Phobius"/>
    </source>
</evidence>
<dbReference type="InterPro" id="IPR005828">
    <property type="entry name" value="MFS_sugar_transport-like"/>
</dbReference>
<feature type="transmembrane region" description="Helical" evidence="7">
    <location>
        <begin position="372"/>
        <end position="395"/>
    </location>
</feature>
<evidence type="ECO:0000259" key="8">
    <source>
        <dbReference type="PROSITE" id="PS50850"/>
    </source>
</evidence>
<evidence type="ECO:0000313" key="9">
    <source>
        <dbReference type="EMBL" id="SUA89651.1"/>
    </source>
</evidence>
<comment type="caution">
    <text evidence="9">The sequence shown here is derived from an EMBL/GenBank/DDBJ whole genome shotgun (WGS) entry which is preliminary data.</text>
</comment>
<dbReference type="CDD" id="cd17316">
    <property type="entry name" value="MFS_SV2_like"/>
    <property type="match status" value="1"/>
</dbReference>
<evidence type="ECO:0000256" key="4">
    <source>
        <dbReference type="ARBA" id="ARBA00022692"/>
    </source>
</evidence>
<dbReference type="EMBL" id="UGSJ01000001">
    <property type="protein sequence ID" value="SUA89651.1"/>
    <property type="molecule type" value="Genomic_DNA"/>
</dbReference>
<gene>
    <name evidence="9" type="primary">ygcS</name>
    <name evidence="9" type="ORF">NCTC13159_01118</name>
</gene>
<dbReference type="SUPFAM" id="SSF103473">
    <property type="entry name" value="MFS general substrate transporter"/>
    <property type="match status" value="1"/>
</dbReference>
<keyword evidence="4 7" id="KW-0812">Transmembrane</keyword>
<dbReference type="Pfam" id="PF00083">
    <property type="entry name" value="Sugar_tr"/>
    <property type="match status" value="1"/>
</dbReference>
<feature type="transmembrane region" description="Helical" evidence="7">
    <location>
        <begin position="85"/>
        <end position="103"/>
    </location>
</feature>
<feature type="domain" description="Major facilitator superfamily (MFS) profile" evidence="8">
    <location>
        <begin position="19"/>
        <end position="427"/>
    </location>
</feature>
<sequence length="478" mass="50844">MSKQVLLEDLPLRPFHVGVAFSGTGGQFSDGFVLGIIGIAVSMAAGPLHLDALWMGLLGAASLAGLFFGSMFAGPIADKYGRRTIFAWDMLLFAVVSAAQYFVTSPSQLLVLRLLLGLILGADYVVSKSLVTEYSPRRYRGRLLSVLAAAWAAGYVGAYLAGFTMRDMGPDAWRIMLAVSGVPALLILPFRLIVPESPMWLMKRGRGDEALAIVRRRFGPDVTLAMTTTAAHQRQVRVWSQLFSPRWRRNTLVGCVFYTCQVIPYFALGTFAPKVLEALHVTDKFVGGLVYNILLLAGAVIGLLLIDRISRRTFLLGTFYLAALGLAVLTYGSFGPIGTMLIFGFFACVLSAAANLEFVYPPELFPTHLRASGVGLAVASSRFGSAISTFLLPIAVQQVGIHSALAACVAVLLFGGVFCHFMAPETGGENLADVQSDSATDDRGAAAGRNDAMLATSASSAGSAANACSPGDVHNGRI</sequence>
<keyword evidence="3" id="KW-0813">Transport</keyword>
<dbReference type="Proteomes" id="UP000254589">
    <property type="component" value="Unassembled WGS sequence"/>
</dbReference>
<evidence type="ECO:0000256" key="5">
    <source>
        <dbReference type="ARBA" id="ARBA00022989"/>
    </source>
</evidence>
<feature type="transmembrane region" description="Helical" evidence="7">
    <location>
        <begin position="143"/>
        <end position="161"/>
    </location>
</feature>
<dbReference type="RefSeq" id="WP_084072492.1">
    <property type="nucleotide sequence ID" value="NZ_CP010310.2"/>
</dbReference>
<feature type="transmembrane region" description="Helical" evidence="7">
    <location>
        <begin position="285"/>
        <end position="306"/>
    </location>
</feature>
<dbReference type="GO" id="GO:0016020">
    <property type="term" value="C:membrane"/>
    <property type="evidence" value="ECO:0007669"/>
    <property type="project" value="UniProtKB-SubCell"/>
</dbReference>
<organism evidence="9 10">
    <name type="scientific">Pandoraea pulmonicola</name>
    <dbReference type="NCBI Taxonomy" id="93221"/>
    <lineage>
        <taxon>Bacteria</taxon>
        <taxon>Pseudomonadati</taxon>
        <taxon>Pseudomonadota</taxon>
        <taxon>Betaproteobacteria</taxon>
        <taxon>Burkholderiales</taxon>
        <taxon>Burkholderiaceae</taxon>
        <taxon>Pandoraea</taxon>
    </lineage>
</organism>
<feature type="transmembrane region" description="Helical" evidence="7">
    <location>
        <begin position="54"/>
        <end position="73"/>
    </location>
</feature>
<dbReference type="InterPro" id="IPR005829">
    <property type="entry name" value="Sugar_transporter_CS"/>
</dbReference>
<feature type="transmembrane region" description="Helical" evidence="7">
    <location>
        <begin position="173"/>
        <end position="194"/>
    </location>
</feature>
<name>A0AAJ4ZAD5_PANPU</name>
<dbReference type="InterPro" id="IPR020846">
    <property type="entry name" value="MFS_dom"/>
</dbReference>
<dbReference type="GO" id="GO:0022857">
    <property type="term" value="F:transmembrane transporter activity"/>
    <property type="evidence" value="ECO:0007669"/>
    <property type="project" value="InterPro"/>
</dbReference>
<evidence type="ECO:0000256" key="1">
    <source>
        <dbReference type="ARBA" id="ARBA00004141"/>
    </source>
</evidence>